<reference evidence="11 12" key="1">
    <citation type="submission" date="2022-04" db="UniProtKB">
        <authorList>
            <consortium name="RefSeq"/>
        </authorList>
    </citation>
    <scope>IDENTIFICATION</scope>
</reference>
<dbReference type="RefSeq" id="XP_029116759.1">
    <property type="nucleotide sequence ID" value="XM_029260926.1"/>
</dbReference>
<dbReference type="Pfam" id="PF25826">
    <property type="entry name" value="DUF7952"/>
    <property type="match status" value="1"/>
</dbReference>
<evidence type="ECO:0000313" key="16">
    <source>
        <dbReference type="RefSeq" id="XP_029116753.1"/>
    </source>
</evidence>
<evidence type="ECO:0000256" key="2">
    <source>
        <dbReference type="ARBA" id="ARBA00023015"/>
    </source>
</evidence>
<dbReference type="PANTHER" id="PTHR13859:SF11">
    <property type="entry name" value="GRUNGE, ISOFORM J"/>
    <property type="match status" value="1"/>
</dbReference>
<feature type="compositionally biased region" description="Polar residues" evidence="5">
    <location>
        <begin position="556"/>
        <end position="592"/>
    </location>
</feature>
<dbReference type="KEGG" id="egu:105032142"/>
<dbReference type="RefSeq" id="XP_029116752.1">
    <property type="nucleotide sequence ID" value="XM_029260919.1"/>
</dbReference>
<protein>
    <submittedName>
        <fullName evidence="8 9">Uncharacterized protein LOC105032142</fullName>
    </submittedName>
</protein>
<evidence type="ECO:0000313" key="15">
    <source>
        <dbReference type="RefSeq" id="XP_029116752.1"/>
    </source>
</evidence>
<dbReference type="RefSeq" id="XP_029116753.1">
    <property type="nucleotide sequence ID" value="XM_029260920.1"/>
</dbReference>
<dbReference type="InterPro" id="IPR017884">
    <property type="entry name" value="SANT_dom"/>
</dbReference>
<keyword evidence="7" id="KW-1185">Reference proteome</keyword>
<dbReference type="PANTHER" id="PTHR13859">
    <property type="entry name" value="ATROPHIN-RELATED"/>
    <property type="match status" value="1"/>
</dbReference>
<evidence type="ECO:0000313" key="17">
    <source>
        <dbReference type="RefSeq" id="XP_029116754.1"/>
    </source>
</evidence>
<dbReference type="RefSeq" id="XP_019701758.1">
    <property type="nucleotide sequence ID" value="XM_019846199.2"/>
</dbReference>
<dbReference type="InterPro" id="IPR009057">
    <property type="entry name" value="Homeodomain-like_sf"/>
</dbReference>
<dbReference type="GO" id="GO:0003714">
    <property type="term" value="F:transcription corepressor activity"/>
    <property type="evidence" value="ECO:0007669"/>
    <property type="project" value="TreeGrafter"/>
</dbReference>
<gene>
    <name evidence="8 9 10 11 12 13 14 15 16 17 18 19 20 21 22" type="primary">LOC105032142</name>
</gene>
<evidence type="ECO:0000313" key="13">
    <source>
        <dbReference type="RefSeq" id="XP_029116750.1"/>
    </source>
</evidence>
<dbReference type="Proteomes" id="UP000504607">
    <property type="component" value="Unplaced"/>
</dbReference>
<dbReference type="RefSeq" id="XP_073106219.1">
    <property type="nucleotide sequence ID" value="XM_073250118.1"/>
</dbReference>
<dbReference type="RefSeq" id="XP_073106242.1">
    <property type="nucleotide sequence ID" value="XM_073250141.1"/>
</dbReference>
<dbReference type="RefSeq" id="XP_029116760.1">
    <property type="nucleotide sequence ID" value="XM_029260927.1"/>
</dbReference>
<keyword evidence="3" id="KW-0804">Transcription</keyword>
<comment type="subcellular location">
    <subcellularLocation>
        <location evidence="1">Nucleus</location>
    </subcellularLocation>
</comment>
<keyword evidence="2" id="KW-0805">Transcription regulation</keyword>
<dbReference type="RefSeq" id="XP_029116755.1">
    <property type="nucleotide sequence ID" value="XM_029260922.1"/>
</dbReference>
<evidence type="ECO:0000256" key="5">
    <source>
        <dbReference type="SAM" id="MobiDB-lite"/>
    </source>
</evidence>
<feature type="domain" description="SANT" evidence="6">
    <location>
        <begin position="215"/>
        <end position="261"/>
    </location>
</feature>
<evidence type="ECO:0000313" key="22">
    <source>
        <dbReference type="RefSeq" id="XP_029116760.1"/>
    </source>
</evidence>
<dbReference type="RefSeq" id="XP_073106252.1">
    <property type="nucleotide sequence ID" value="XM_073250151.1"/>
</dbReference>
<evidence type="ECO:0000313" key="21">
    <source>
        <dbReference type="RefSeq" id="XP_029116759.1"/>
    </source>
</evidence>
<dbReference type="RefSeq" id="XP_073106227.1">
    <property type="nucleotide sequence ID" value="XM_073250126.1"/>
</dbReference>
<name>A0A6J0PBD2_ELAGV</name>
<evidence type="ECO:0000313" key="11">
    <source>
        <dbReference type="RefSeq" id="XP_019701758.1"/>
    </source>
</evidence>
<dbReference type="AlphaFoldDB" id="A0A6J0PBD2"/>
<dbReference type="RefSeq" id="XP_010904804.1">
    <property type="nucleotide sequence ID" value="XM_010906502.3"/>
</dbReference>
<dbReference type="GeneID" id="105032142"/>
<dbReference type="RefSeq" id="XP_019701754.1">
    <property type="nucleotide sequence ID" value="XM_019846195.2"/>
</dbReference>
<dbReference type="RefSeq" id="XP_019701759.1">
    <property type="nucleotide sequence ID" value="XM_019846200.2"/>
</dbReference>
<evidence type="ECO:0000313" key="9">
    <source>
        <dbReference type="RefSeq" id="XP_019701754.1"/>
    </source>
</evidence>
<proteinExistence type="predicted"/>
<dbReference type="FunFam" id="1.10.10.60:FF:000374">
    <property type="entry name" value="Arginine-glutamic acid dipeptide repeat protein"/>
    <property type="match status" value="1"/>
</dbReference>
<accession>A0A6J0PBD2</accession>
<evidence type="ECO:0000313" key="7">
    <source>
        <dbReference type="Proteomes" id="UP000504607"/>
    </source>
</evidence>
<feature type="region of interest" description="Disordered" evidence="5">
    <location>
        <begin position="556"/>
        <end position="601"/>
    </location>
</feature>
<evidence type="ECO:0000313" key="20">
    <source>
        <dbReference type="RefSeq" id="XP_029116758.1"/>
    </source>
</evidence>
<evidence type="ECO:0000313" key="8">
    <source>
        <dbReference type="RefSeq" id="XP_010904804.1"/>
    </source>
</evidence>
<feature type="compositionally biased region" description="Low complexity" evidence="5">
    <location>
        <begin position="853"/>
        <end position="867"/>
    </location>
</feature>
<feature type="region of interest" description="Disordered" evidence="5">
    <location>
        <begin position="847"/>
        <end position="879"/>
    </location>
</feature>
<dbReference type="RefSeq" id="XP_073106271.1">
    <property type="nucleotide sequence ID" value="XM_073250170.1"/>
</dbReference>
<evidence type="ECO:0000313" key="12">
    <source>
        <dbReference type="RefSeq" id="XP_019701759.1"/>
    </source>
</evidence>
<dbReference type="RefSeq" id="XP_029116754.1">
    <property type="nucleotide sequence ID" value="XM_029260921.1"/>
</dbReference>
<evidence type="ECO:0000259" key="6">
    <source>
        <dbReference type="PROSITE" id="PS51293"/>
    </source>
</evidence>
<feature type="compositionally biased region" description="Polar residues" evidence="5">
    <location>
        <begin position="804"/>
        <end position="829"/>
    </location>
</feature>
<dbReference type="OrthoDB" id="1634742at2759"/>
<evidence type="ECO:0000313" key="10">
    <source>
        <dbReference type="RefSeq" id="XP_019701757.1"/>
    </source>
</evidence>
<evidence type="ECO:0000256" key="4">
    <source>
        <dbReference type="ARBA" id="ARBA00023242"/>
    </source>
</evidence>
<evidence type="ECO:0000313" key="19">
    <source>
        <dbReference type="RefSeq" id="XP_029116756.1"/>
    </source>
</evidence>
<keyword evidence="4" id="KW-0539">Nucleus</keyword>
<dbReference type="RefSeq" id="XP_073106240.1">
    <property type="nucleotide sequence ID" value="XM_073250139.1"/>
</dbReference>
<dbReference type="RefSeq" id="XP_029116750.1">
    <property type="nucleotide sequence ID" value="XM_029260917.1"/>
</dbReference>
<dbReference type="RefSeq" id="XP_073106223.1">
    <property type="nucleotide sequence ID" value="XM_073250122.1"/>
</dbReference>
<feature type="region of interest" description="Disordered" evidence="5">
    <location>
        <begin position="779"/>
        <end position="833"/>
    </location>
</feature>
<dbReference type="RefSeq" id="XP_073106245.1">
    <property type="nucleotide sequence ID" value="XM_073250144.1"/>
</dbReference>
<dbReference type="InterPro" id="IPR056067">
    <property type="entry name" value="DUF7650"/>
</dbReference>
<dbReference type="RefSeq" id="XP_073106250.1">
    <property type="nucleotide sequence ID" value="XM_073250149.1"/>
</dbReference>
<evidence type="ECO:0000313" key="14">
    <source>
        <dbReference type="RefSeq" id="XP_029116751.1"/>
    </source>
</evidence>
<dbReference type="PROSITE" id="PS51293">
    <property type="entry name" value="SANT"/>
    <property type="match status" value="1"/>
</dbReference>
<sequence length="927" mass="103628">MMDSVKLIHNEELLNCNKECTAEVCDDQITYTASPHKNNAYGDPLVLPRLGDQYQVQIPSLITEFEHDQLRDRPIKGDDILGLESIDYSTQNTLAIPIMWVYYGGGNIRHEQQDCSATTSCSKRSGSVNLIYKVDGGINPKCSITSGFPPDSSNNYNTFPQGTKPEHPDDFLEHGKELFRSTSQEDTNPYDQMDFCLLWLDEGCNPVPDLPIISWNDAEVQSFLLGLYIFGKNLVQVGKFMESKSMGEILSFYYGKFYRSNAYRRWSECRKMRSRRYIYGQRIFTGWRQQELLSRLLQVISEEVQHNLLEVIKTFSEGRVSLEEFVLNLKALVGMEVLVEAIGIGKGKHDLTGFVSDPVRANPVNPILPIGKAFSSLTNEDIIKFLTGGFRLSKARSNEIFWEAVWPRLLASGWHSEQPKGHSSVGSKNALVFLVPGINKFSRRKLVKGNHYFDSVTDVLNKVVAEPRLLELEAEGAKGSNTTEGKFPWDVRTKSDQNCLFDHQHQRYLCPRVPGINAELMKFTVVDTSFIEGEMQSNVRELRSLPVDAVCSYGPISQTGETYSDSSMEQPDSSDTSSNDHGGSNRGISNDKNQGNGRGNFQRGMLSDLSDCLLTVSAERISADGHDIKEQYHVPFSDKNPVRDIKCQYNRRVKSGQRNYIAPASKRQKLPSCDCVETGFGLDSFPKSHGSKEEDHCKLKSHDAGETIQVDTGIRQGKIPAGPEDSSEHFFSRNRAGSGAVSMAGLFQEDPQPRTFIDLNLPHFPPYFETEPCRAEVTCGQGNLNPKESSLPLEEKQQDDDSSLEINSKSSKQDPTLNSRRQSTRNRPPTTKALEALACGFLSTKRKGRGTKASASSNLASRLSRQAQKSVGAPPSAPYPDSFIPNIAASNDGNSQEYDIHKSHASIFRRTFIQPERKETQELLGIL</sequence>
<dbReference type="RefSeq" id="XP_073106231.1">
    <property type="nucleotide sequence ID" value="XM_073250130.1"/>
</dbReference>
<dbReference type="RefSeq" id="XP_029116758.1">
    <property type="nucleotide sequence ID" value="XM_029260925.1"/>
</dbReference>
<dbReference type="SUPFAM" id="SSF46689">
    <property type="entry name" value="Homeodomain-like"/>
    <property type="match status" value="1"/>
</dbReference>
<dbReference type="RefSeq" id="XP_029116756.1">
    <property type="nucleotide sequence ID" value="XM_029260923.1"/>
</dbReference>
<dbReference type="Pfam" id="PF24662">
    <property type="entry name" value="DUF7650"/>
    <property type="match status" value="1"/>
</dbReference>
<evidence type="ECO:0000256" key="3">
    <source>
        <dbReference type="ARBA" id="ARBA00023163"/>
    </source>
</evidence>
<dbReference type="RefSeq" id="XP_073106267.1">
    <property type="nucleotide sequence ID" value="XM_073250166.1"/>
</dbReference>
<dbReference type="InterPro" id="IPR057712">
    <property type="entry name" value="DUF7952"/>
</dbReference>
<evidence type="ECO:0000256" key="1">
    <source>
        <dbReference type="ARBA" id="ARBA00004123"/>
    </source>
</evidence>
<dbReference type="RefSeq" id="XP_019701757.1">
    <property type="nucleotide sequence ID" value="XM_019846198.2"/>
</dbReference>
<dbReference type="RefSeq" id="XP_029116751.1">
    <property type="nucleotide sequence ID" value="XM_029260918.1"/>
</dbReference>
<organism evidence="11">
    <name type="scientific">Elaeis guineensis var. tenera</name>
    <name type="common">Oil palm</name>
    <dbReference type="NCBI Taxonomy" id="51953"/>
    <lineage>
        <taxon>Eukaryota</taxon>
        <taxon>Viridiplantae</taxon>
        <taxon>Streptophyta</taxon>
        <taxon>Embryophyta</taxon>
        <taxon>Tracheophyta</taxon>
        <taxon>Spermatophyta</taxon>
        <taxon>Magnoliopsida</taxon>
        <taxon>Liliopsida</taxon>
        <taxon>Arecaceae</taxon>
        <taxon>Arecoideae</taxon>
        <taxon>Cocoseae</taxon>
        <taxon>Elaeidinae</taxon>
        <taxon>Elaeis</taxon>
    </lineage>
</organism>
<dbReference type="GO" id="GO:0005634">
    <property type="term" value="C:nucleus"/>
    <property type="evidence" value="ECO:0007669"/>
    <property type="project" value="UniProtKB-SubCell"/>
</dbReference>
<evidence type="ECO:0000313" key="18">
    <source>
        <dbReference type="RefSeq" id="XP_029116755.1"/>
    </source>
</evidence>
<dbReference type="RefSeq" id="XP_073106214.1">
    <property type="nucleotide sequence ID" value="XM_073250113.1"/>
</dbReference>